<dbReference type="Pfam" id="PF23096">
    <property type="entry name" value="HEAT_PSME4"/>
    <property type="match status" value="1"/>
</dbReference>
<dbReference type="InterPro" id="IPR055455">
    <property type="entry name" value="HEAT_PSME4"/>
</dbReference>
<reference evidence="2 3" key="1">
    <citation type="submission" date="2014-03" db="EMBL/GenBank/DDBJ databases">
        <title>Draft genome of the hookworm Oesophagostomum dentatum.</title>
        <authorList>
            <person name="Mitreva M."/>
        </authorList>
    </citation>
    <scope>NUCLEOTIDE SEQUENCE [LARGE SCALE GENOMIC DNA]</scope>
    <source>
        <strain evidence="2 3">OD-Hann</strain>
    </source>
</reference>
<dbReference type="OrthoDB" id="5845087at2759"/>
<protein>
    <recommendedName>
        <fullName evidence="1">Proteasome activator complex subunit 4-like HEAT repeat-like domain-containing protein</fullName>
    </recommendedName>
</protein>
<keyword evidence="3" id="KW-1185">Reference proteome</keyword>
<feature type="non-terminal residue" evidence="2">
    <location>
        <position position="1"/>
    </location>
</feature>
<evidence type="ECO:0000313" key="3">
    <source>
        <dbReference type="Proteomes" id="UP000053660"/>
    </source>
</evidence>
<name>A0A0B1TCV3_OESDE</name>
<dbReference type="Proteomes" id="UP000053660">
    <property type="component" value="Unassembled WGS sequence"/>
</dbReference>
<dbReference type="AlphaFoldDB" id="A0A0B1TCV3"/>
<accession>A0A0B1TCV3</accession>
<evidence type="ECO:0000259" key="1">
    <source>
        <dbReference type="Pfam" id="PF23096"/>
    </source>
</evidence>
<sequence length="178" mass="20508">LRISSKVERYTKTNKCDQRNVICTQRAEQRLAAELFTGVSKGTKYIGFKKLNKLWNWLAPAVDHLYDHMNADAYSAWQSCITDVSFLLACVTRCLDGLSSCVLEVLQRDDSRRFWWLIERLLASMTRPAPSAWHQGIRSQVLLATDWRETETRKRICDIAWKSLPKATIETQRVGISA</sequence>
<feature type="domain" description="Proteasome activator complex subunit 4-like HEAT repeat-like" evidence="1">
    <location>
        <begin position="24"/>
        <end position="84"/>
    </location>
</feature>
<proteinExistence type="predicted"/>
<gene>
    <name evidence="2" type="ORF">OESDEN_06453</name>
</gene>
<organism evidence="2 3">
    <name type="scientific">Oesophagostomum dentatum</name>
    <name type="common">Nodular worm</name>
    <dbReference type="NCBI Taxonomy" id="61180"/>
    <lineage>
        <taxon>Eukaryota</taxon>
        <taxon>Metazoa</taxon>
        <taxon>Ecdysozoa</taxon>
        <taxon>Nematoda</taxon>
        <taxon>Chromadorea</taxon>
        <taxon>Rhabditida</taxon>
        <taxon>Rhabditina</taxon>
        <taxon>Rhabditomorpha</taxon>
        <taxon>Strongyloidea</taxon>
        <taxon>Strongylidae</taxon>
        <taxon>Oesophagostomum</taxon>
    </lineage>
</organism>
<dbReference type="EMBL" id="KN550678">
    <property type="protein sequence ID" value="KHJ93632.1"/>
    <property type="molecule type" value="Genomic_DNA"/>
</dbReference>
<evidence type="ECO:0000313" key="2">
    <source>
        <dbReference type="EMBL" id="KHJ93632.1"/>
    </source>
</evidence>